<reference evidence="5 6" key="1">
    <citation type="journal article" date="2023" name="G3 (Bethesda)">
        <title>A chromosome-length genome assembly and annotation of blackberry (Rubus argutus, cv. 'Hillquist').</title>
        <authorList>
            <person name="Bruna T."/>
            <person name="Aryal R."/>
            <person name="Dudchenko O."/>
            <person name="Sargent D.J."/>
            <person name="Mead D."/>
            <person name="Buti M."/>
            <person name="Cavallini A."/>
            <person name="Hytonen T."/>
            <person name="Andres J."/>
            <person name="Pham M."/>
            <person name="Weisz D."/>
            <person name="Mascagni F."/>
            <person name="Usai G."/>
            <person name="Natali L."/>
            <person name="Bassil N."/>
            <person name="Fernandez G.E."/>
            <person name="Lomsadze A."/>
            <person name="Armour M."/>
            <person name="Olukolu B."/>
            <person name="Poorten T."/>
            <person name="Britton C."/>
            <person name="Davik J."/>
            <person name="Ashrafi H."/>
            <person name="Aiden E.L."/>
            <person name="Borodovsky M."/>
            <person name="Worthington M."/>
        </authorList>
    </citation>
    <scope>NUCLEOTIDE SEQUENCE [LARGE SCALE GENOMIC DNA]</scope>
    <source>
        <strain evidence="5">PI 553951</strain>
    </source>
</reference>
<protein>
    <recommendedName>
        <fullName evidence="4">Disease resistance N-terminal domain-containing protein</fullName>
    </recommendedName>
</protein>
<keyword evidence="1" id="KW-0677">Repeat</keyword>
<dbReference type="EMBL" id="JBEDUW010000004">
    <property type="protein sequence ID" value="KAK9932650.1"/>
    <property type="molecule type" value="Genomic_DNA"/>
</dbReference>
<accession>A0AAW1X8D1</accession>
<comment type="caution">
    <text evidence="5">The sequence shown here is derived from an EMBL/GenBank/DDBJ whole genome shotgun (WGS) entry which is preliminary data.</text>
</comment>
<evidence type="ECO:0000256" key="1">
    <source>
        <dbReference type="ARBA" id="ARBA00022737"/>
    </source>
</evidence>
<dbReference type="Proteomes" id="UP001457282">
    <property type="component" value="Unassembled WGS sequence"/>
</dbReference>
<evidence type="ECO:0000259" key="4">
    <source>
        <dbReference type="Pfam" id="PF18052"/>
    </source>
</evidence>
<evidence type="ECO:0000313" key="6">
    <source>
        <dbReference type="Proteomes" id="UP001457282"/>
    </source>
</evidence>
<name>A0AAW1X8D1_RUBAR</name>
<keyword evidence="2" id="KW-0547">Nucleotide-binding</keyword>
<dbReference type="CDD" id="cd14798">
    <property type="entry name" value="RX-CC_like"/>
    <property type="match status" value="1"/>
</dbReference>
<dbReference type="GO" id="GO:0006952">
    <property type="term" value="P:defense response"/>
    <property type="evidence" value="ECO:0007669"/>
    <property type="project" value="UniProtKB-KW"/>
</dbReference>
<evidence type="ECO:0000313" key="5">
    <source>
        <dbReference type="EMBL" id="KAK9932650.1"/>
    </source>
</evidence>
<feature type="domain" description="Disease resistance N-terminal" evidence="4">
    <location>
        <begin position="5"/>
        <end position="89"/>
    </location>
</feature>
<dbReference type="Pfam" id="PF18052">
    <property type="entry name" value="Rx_N"/>
    <property type="match status" value="1"/>
</dbReference>
<keyword evidence="6" id="KW-1185">Reference proteome</keyword>
<gene>
    <name evidence="5" type="ORF">M0R45_019876</name>
</gene>
<dbReference type="InterPro" id="IPR038005">
    <property type="entry name" value="RX-like_CC"/>
</dbReference>
<dbReference type="AlphaFoldDB" id="A0AAW1X8D1"/>
<evidence type="ECO:0000256" key="3">
    <source>
        <dbReference type="ARBA" id="ARBA00022821"/>
    </source>
</evidence>
<keyword evidence="3" id="KW-0611">Plant defense</keyword>
<dbReference type="InterPro" id="IPR041118">
    <property type="entry name" value="Rx_N"/>
</dbReference>
<evidence type="ECO:0000256" key="2">
    <source>
        <dbReference type="ARBA" id="ARBA00022741"/>
    </source>
</evidence>
<dbReference type="Gene3D" id="1.20.5.4130">
    <property type="match status" value="1"/>
</dbReference>
<dbReference type="GO" id="GO:0000166">
    <property type="term" value="F:nucleotide binding"/>
    <property type="evidence" value="ECO:0007669"/>
    <property type="project" value="UniProtKB-KW"/>
</dbReference>
<sequence>MVDAVVTVFLEKLLGALSEESHIFSEFGDHFETLQNELLLMQSFLKDAERLNRKNQTIRSIMANAETTNLRELIYEAEDILADCQLHSRNEVPFSGGWLMCIYSSKLSFQYQTGKSLREINKKIASIKQNISSYLGVPLLNQLELIDAQNEDGAGLYMAIPKLLVWKTMQLS</sequence>
<organism evidence="5 6">
    <name type="scientific">Rubus argutus</name>
    <name type="common">Southern blackberry</name>
    <dbReference type="NCBI Taxonomy" id="59490"/>
    <lineage>
        <taxon>Eukaryota</taxon>
        <taxon>Viridiplantae</taxon>
        <taxon>Streptophyta</taxon>
        <taxon>Embryophyta</taxon>
        <taxon>Tracheophyta</taxon>
        <taxon>Spermatophyta</taxon>
        <taxon>Magnoliopsida</taxon>
        <taxon>eudicotyledons</taxon>
        <taxon>Gunneridae</taxon>
        <taxon>Pentapetalae</taxon>
        <taxon>rosids</taxon>
        <taxon>fabids</taxon>
        <taxon>Rosales</taxon>
        <taxon>Rosaceae</taxon>
        <taxon>Rosoideae</taxon>
        <taxon>Rosoideae incertae sedis</taxon>
        <taxon>Rubus</taxon>
    </lineage>
</organism>
<proteinExistence type="predicted"/>